<name>A0A1F5YLJ0_9BACT</name>
<dbReference type="InterPro" id="IPR006442">
    <property type="entry name" value="Antitoxin_Phd/YefM"/>
</dbReference>
<dbReference type="PANTHER" id="PTHR33713:SF6">
    <property type="entry name" value="ANTITOXIN YEFM"/>
    <property type="match status" value="1"/>
</dbReference>
<reference evidence="3 4" key="1">
    <citation type="journal article" date="2016" name="Nat. Commun.">
        <title>Thousands of microbial genomes shed light on interconnected biogeochemical processes in an aquifer system.</title>
        <authorList>
            <person name="Anantharaman K."/>
            <person name="Brown C.T."/>
            <person name="Hug L.A."/>
            <person name="Sharon I."/>
            <person name="Castelle C.J."/>
            <person name="Probst A.J."/>
            <person name="Thomas B.C."/>
            <person name="Singh A."/>
            <person name="Wilkins M.J."/>
            <person name="Karaoz U."/>
            <person name="Brodie E.L."/>
            <person name="Williams K.H."/>
            <person name="Hubbard S.S."/>
            <person name="Banfield J.F."/>
        </authorList>
    </citation>
    <scope>NUCLEOTIDE SEQUENCE [LARGE SCALE GENOMIC DNA]</scope>
</reference>
<proteinExistence type="inferred from homology"/>
<evidence type="ECO:0000256" key="2">
    <source>
        <dbReference type="RuleBase" id="RU362080"/>
    </source>
</evidence>
<organism evidence="3 4">
    <name type="scientific">Candidatus Gottesmanbacteria bacterium RBG_16_38_7b</name>
    <dbReference type="NCBI Taxonomy" id="1798372"/>
    <lineage>
        <taxon>Bacteria</taxon>
        <taxon>Candidatus Gottesmaniibacteriota</taxon>
    </lineage>
</organism>
<dbReference type="Proteomes" id="UP000177396">
    <property type="component" value="Unassembled WGS sequence"/>
</dbReference>
<dbReference type="Gene3D" id="1.10.1220.170">
    <property type="match status" value="1"/>
</dbReference>
<sequence length="93" mass="10828">MTNVIPVTHARRDLLRLVDKIDRDYTRIDITKGGKVKATLVSPEYLDSLEETIYSLKYSLKDIKKAEKEIAQGHFVTLEDLRKDLKKRIKNAR</sequence>
<evidence type="ECO:0000313" key="3">
    <source>
        <dbReference type="EMBL" id="OGG00752.1"/>
    </source>
</evidence>
<comment type="function">
    <text evidence="2">Antitoxin component of a type II toxin-antitoxin (TA) system.</text>
</comment>
<comment type="caution">
    <text evidence="3">The sequence shown here is derived from an EMBL/GenBank/DDBJ whole genome shotgun (WGS) entry which is preliminary data.</text>
</comment>
<dbReference type="EMBL" id="MFJB01000015">
    <property type="protein sequence ID" value="OGG00752.1"/>
    <property type="molecule type" value="Genomic_DNA"/>
</dbReference>
<evidence type="ECO:0000313" key="4">
    <source>
        <dbReference type="Proteomes" id="UP000177396"/>
    </source>
</evidence>
<dbReference type="PANTHER" id="PTHR33713">
    <property type="entry name" value="ANTITOXIN YAFN-RELATED"/>
    <property type="match status" value="1"/>
</dbReference>
<dbReference type="Gene3D" id="3.40.1620.10">
    <property type="entry name" value="YefM-like domain"/>
    <property type="match status" value="1"/>
</dbReference>
<accession>A0A1F5YLJ0</accession>
<dbReference type="Pfam" id="PF02604">
    <property type="entry name" value="PhdYeFM_antitox"/>
    <property type="match status" value="1"/>
</dbReference>
<gene>
    <name evidence="3" type="ORF">A2153_03200</name>
</gene>
<protein>
    <recommendedName>
        <fullName evidence="2">Antitoxin</fullName>
    </recommendedName>
</protein>
<dbReference type="AlphaFoldDB" id="A0A1F5YLJ0"/>
<evidence type="ECO:0000256" key="1">
    <source>
        <dbReference type="ARBA" id="ARBA00009981"/>
    </source>
</evidence>
<dbReference type="SUPFAM" id="SSF143120">
    <property type="entry name" value="YefM-like"/>
    <property type="match status" value="1"/>
</dbReference>
<dbReference type="InterPro" id="IPR051405">
    <property type="entry name" value="phD/YefM_antitoxin"/>
</dbReference>
<comment type="similarity">
    <text evidence="1 2">Belongs to the phD/YefM antitoxin family.</text>
</comment>
<dbReference type="InterPro" id="IPR036165">
    <property type="entry name" value="YefM-like_sf"/>
</dbReference>